<dbReference type="InterPro" id="IPR010675">
    <property type="entry name" value="Bin3_C"/>
</dbReference>
<sequence>MADVDDSGPDPKRAKLEQQPAPQATNTQATSEPVDSTAQPDDQKQQRRRGTRGGRRHRRRHKKKKKKKHDPHQLLPNRPAAVRVPYQDAEGYQRHRVVYLYGGFPRDTTARTVHKNRPVFPGFAPGQLHVLPGYSTYCTEVITDRRFVVRANQYKAMDEPLPPPSRVPESAMANNTPYSGNETITGTAAVTASHVSDFGSTAVATGTHERESGSAAATIEHTGMGFATGGSMGRFDTSADEQQSSSRVAGGADDDSQRRRAANHHHHDPHTSTTTTTMRLLSSSLSSSSPALGAAVVGLSDTLVESETATPNVSAAATAGNTRAHTSARSSTTPTTAATGGGPLTPPMMMMATAATTARATMAPAHHGAATTTGAMAAQAACQRARRASEDEREISARMSSYFGQEMVVVSSASSSAVASAAAATTALVEGTSPAGGVSPKSHASVPGILAGNTATYADDQPQQQLQQQDQSWYGGMSAYGSDVFDGDFAAASGRVVDERSLDVEQWHMHAYGDMHDGGGGDVGDRVPTGRNSATTQQDAGEGEDTLHLYQDQHQYRQGMEHAGNGDDDDEQHDEQESPQQQQQQQQQQRRRRQRQQGQQRGRRGRRRKQQEDPYVRVSTFQDTRLAAFPPEWFRGKTVLDIGCNTGYTTLEIAQRFEPRAVRGIDRDPLLIARCRRKLQERASECGGQFPRGLVHAHGPLTACPTDAAHTCVRPTTETEAVKSKLLQFFRDLGDVPAGEAVDAPPPPAFPENVAFEQLNIAEDILLPTDGDGDAAEDEDELAQPTQPMLRPAFDVILCLNVTKFVHLCYGDDGIRRMFRAMYELLKPGGRLIIQIQQWAAYQRDREKLPLYWHNATRISLRPAAFPKTLMNMGLLLEAQHSVLEGVRCHRRPMFVFYKP</sequence>
<dbReference type="PANTHER" id="PTHR12315:SF0">
    <property type="entry name" value="7SK SNRNA METHYLPHOSPHATE CAPPING ENZYME"/>
    <property type="match status" value="1"/>
</dbReference>
<organism evidence="10">
    <name type="scientific">Salpingoeca rosetta (strain ATCC 50818 / BSB-021)</name>
    <dbReference type="NCBI Taxonomy" id="946362"/>
    <lineage>
        <taxon>Eukaryota</taxon>
        <taxon>Choanoflagellata</taxon>
        <taxon>Craspedida</taxon>
        <taxon>Salpingoecidae</taxon>
        <taxon>Salpingoeca</taxon>
    </lineage>
</organism>
<protein>
    <recommendedName>
        <fullName evidence="6">RNA methyltransferase</fullName>
        <ecNumber evidence="6">2.1.1.-</ecNumber>
    </recommendedName>
</protein>
<reference evidence="9" key="1">
    <citation type="submission" date="2009-08" db="EMBL/GenBank/DDBJ databases">
        <title>Annotation of Salpingoeca rosetta.</title>
        <authorList>
            <consortium name="The Broad Institute Genome Sequencing Platform"/>
            <person name="Russ C."/>
            <person name="Cuomo C."/>
            <person name="Burger G."/>
            <person name="Gray M.W."/>
            <person name="Holland P.W.H."/>
            <person name="King N."/>
            <person name="Lang F.B.F."/>
            <person name="Roger A.J."/>
            <person name="Ruiz-Trillo I."/>
            <person name="Young S.K."/>
            <person name="Zeng Q."/>
            <person name="Gargeya S."/>
            <person name="Alvarado L."/>
            <person name="Berlin A."/>
            <person name="Chapman S.B."/>
            <person name="Chen Z."/>
            <person name="Freedman E."/>
            <person name="Gellesch M."/>
            <person name="Goldberg J."/>
            <person name="Griggs A."/>
            <person name="Gujja S."/>
            <person name="Heilman E."/>
            <person name="Heiman D."/>
            <person name="Howarth C."/>
            <person name="Mehta T."/>
            <person name="Neiman D."/>
            <person name="Pearson M."/>
            <person name="Roberts A."/>
            <person name="Saif S."/>
            <person name="Shea T."/>
            <person name="Shenoy N."/>
            <person name="Sisk P."/>
            <person name="Stolte C."/>
            <person name="Sykes S."/>
            <person name="White J."/>
            <person name="Yandava C."/>
            <person name="Haas B."/>
            <person name="Nusbaum C."/>
            <person name="Birren B."/>
        </authorList>
    </citation>
    <scope>NUCLEOTIDE SEQUENCE [LARGE SCALE GENOMIC DNA]</scope>
    <source>
        <strain evidence="9">ATCC 50818</strain>
    </source>
</reference>
<dbReference type="EC" id="2.1.1.-" evidence="6"/>
<dbReference type="Gene3D" id="3.40.50.150">
    <property type="entry name" value="Vaccinia Virus protein VP39"/>
    <property type="match status" value="1"/>
</dbReference>
<evidence type="ECO:0000256" key="4">
    <source>
        <dbReference type="ARBA" id="ARBA00022691"/>
    </source>
</evidence>
<dbReference type="InterPro" id="IPR041698">
    <property type="entry name" value="Methyltransf_25"/>
</dbReference>
<dbReference type="EMBL" id="GL832967">
    <property type="protein sequence ID" value="EGD73956.1"/>
    <property type="molecule type" value="Genomic_DNA"/>
</dbReference>
<dbReference type="OrthoDB" id="10017101at2759"/>
<feature type="domain" description="Bin3-type SAM" evidence="8">
    <location>
        <begin position="623"/>
        <end position="900"/>
    </location>
</feature>
<keyword evidence="4 5" id="KW-0949">S-adenosyl-L-methionine</keyword>
<accession>F2UBU0</accession>
<dbReference type="PANTHER" id="PTHR12315">
    <property type="entry name" value="BICOID-INTERACTING PROTEIN RELATED"/>
    <property type="match status" value="1"/>
</dbReference>
<dbReference type="Pfam" id="PF13649">
    <property type="entry name" value="Methyltransf_25"/>
    <property type="match status" value="1"/>
</dbReference>
<gene>
    <name evidence="9" type="ORF">PTSG_05650</name>
</gene>
<feature type="compositionally biased region" description="Polar residues" evidence="7">
    <location>
        <begin position="31"/>
        <end position="40"/>
    </location>
</feature>
<dbReference type="eggNOG" id="KOG2899">
    <property type="taxonomic scope" value="Eukaryota"/>
</dbReference>
<dbReference type="InParanoid" id="F2UBU0"/>
<evidence type="ECO:0000256" key="2">
    <source>
        <dbReference type="ARBA" id="ARBA00022603"/>
    </source>
</evidence>
<evidence type="ECO:0000256" key="6">
    <source>
        <dbReference type="RuleBase" id="RU367087"/>
    </source>
</evidence>
<keyword evidence="10" id="KW-1185">Reference proteome</keyword>
<feature type="compositionally biased region" description="Basic residues" evidence="7">
    <location>
        <begin position="46"/>
        <end position="70"/>
    </location>
</feature>
<proteinExistence type="inferred from homology"/>
<feature type="compositionally biased region" description="Low complexity" evidence="7">
    <location>
        <begin position="271"/>
        <end position="288"/>
    </location>
</feature>
<dbReference type="Pfam" id="PF06859">
    <property type="entry name" value="Bin3"/>
    <property type="match status" value="1"/>
</dbReference>
<evidence type="ECO:0000256" key="7">
    <source>
        <dbReference type="SAM" id="MobiDB-lite"/>
    </source>
</evidence>
<dbReference type="STRING" id="946362.F2UBU0"/>
<feature type="region of interest" description="Disordered" evidence="7">
    <location>
        <begin position="513"/>
        <end position="544"/>
    </location>
</feature>
<dbReference type="PROSITE" id="PS51515">
    <property type="entry name" value="BIN3_SAM"/>
    <property type="match status" value="1"/>
</dbReference>
<dbReference type="SUPFAM" id="SSF53335">
    <property type="entry name" value="S-adenosyl-L-methionine-dependent methyltransferases"/>
    <property type="match status" value="1"/>
</dbReference>
<comment type="similarity">
    <text evidence="1 6">Belongs to the methyltransferase superfamily.</text>
</comment>
<evidence type="ECO:0000259" key="8">
    <source>
        <dbReference type="PROSITE" id="PS51515"/>
    </source>
</evidence>
<evidence type="ECO:0000256" key="3">
    <source>
        <dbReference type="ARBA" id="ARBA00022679"/>
    </source>
</evidence>
<feature type="compositionally biased region" description="Polar residues" evidence="7">
    <location>
        <begin position="312"/>
        <end position="321"/>
    </location>
</feature>
<evidence type="ECO:0000256" key="5">
    <source>
        <dbReference type="PROSITE-ProRule" id="PRU00848"/>
    </source>
</evidence>
<dbReference type="Proteomes" id="UP000007799">
    <property type="component" value="Unassembled WGS sequence"/>
</dbReference>
<dbReference type="RefSeq" id="XP_004993519.1">
    <property type="nucleotide sequence ID" value="XM_004993462.1"/>
</dbReference>
<dbReference type="InterPro" id="IPR039772">
    <property type="entry name" value="Bin3-like"/>
</dbReference>
<evidence type="ECO:0000313" key="9">
    <source>
        <dbReference type="EMBL" id="EGD73956.1"/>
    </source>
</evidence>
<feature type="region of interest" description="Disordered" evidence="7">
    <location>
        <begin position="312"/>
        <end position="346"/>
    </location>
</feature>
<feature type="compositionally biased region" description="Basic residues" evidence="7">
    <location>
        <begin position="259"/>
        <end position="268"/>
    </location>
</feature>
<feature type="region of interest" description="Disordered" evidence="7">
    <location>
        <begin position="224"/>
        <end position="288"/>
    </location>
</feature>
<dbReference type="GO" id="GO:0008173">
    <property type="term" value="F:RNA methyltransferase activity"/>
    <property type="evidence" value="ECO:0007669"/>
    <property type="project" value="UniProtKB-UniRule"/>
</dbReference>
<keyword evidence="2 6" id="KW-0489">Methyltransferase</keyword>
<evidence type="ECO:0000313" key="10">
    <source>
        <dbReference type="Proteomes" id="UP000007799"/>
    </source>
</evidence>
<feature type="compositionally biased region" description="Low complexity" evidence="7">
    <location>
        <begin position="322"/>
        <end position="338"/>
    </location>
</feature>
<dbReference type="CDD" id="cd02440">
    <property type="entry name" value="AdoMet_MTases"/>
    <property type="match status" value="1"/>
</dbReference>
<feature type="compositionally biased region" description="Basic residues" evidence="7">
    <location>
        <begin position="589"/>
        <end position="609"/>
    </location>
</feature>
<feature type="compositionally biased region" description="Polar residues" evidence="7">
    <location>
        <begin position="530"/>
        <end position="539"/>
    </location>
</feature>
<feature type="region of interest" description="Disordered" evidence="7">
    <location>
        <begin position="560"/>
        <end position="617"/>
    </location>
</feature>
<dbReference type="GO" id="GO:0017069">
    <property type="term" value="F:snRNA binding"/>
    <property type="evidence" value="ECO:0007669"/>
    <property type="project" value="TreeGrafter"/>
</dbReference>
<feature type="compositionally biased region" description="Low complexity" evidence="7">
    <location>
        <begin position="18"/>
        <end position="30"/>
    </location>
</feature>
<dbReference type="GO" id="GO:0040031">
    <property type="term" value="P:snRNA modification"/>
    <property type="evidence" value="ECO:0007669"/>
    <property type="project" value="TreeGrafter"/>
</dbReference>
<dbReference type="GeneID" id="16074096"/>
<evidence type="ECO:0000256" key="1">
    <source>
        <dbReference type="ARBA" id="ARBA00008361"/>
    </source>
</evidence>
<feature type="region of interest" description="Disordered" evidence="7">
    <location>
        <begin position="1"/>
        <end position="83"/>
    </location>
</feature>
<feature type="compositionally biased region" description="Basic and acidic residues" evidence="7">
    <location>
        <begin position="513"/>
        <end position="525"/>
    </location>
</feature>
<dbReference type="GO" id="GO:0008171">
    <property type="term" value="F:O-methyltransferase activity"/>
    <property type="evidence" value="ECO:0007669"/>
    <property type="project" value="UniProtKB-UniRule"/>
</dbReference>
<dbReference type="InterPro" id="IPR029063">
    <property type="entry name" value="SAM-dependent_MTases_sf"/>
</dbReference>
<name>F2UBU0_SALR5</name>
<dbReference type="AlphaFoldDB" id="F2UBU0"/>
<dbReference type="GO" id="GO:0032259">
    <property type="term" value="P:methylation"/>
    <property type="evidence" value="ECO:0007669"/>
    <property type="project" value="UniProtKB-KW"/>
</dbReference>
<keyword evidence="3 6" id="KW-0808">Transferase</keyword>
<dbReference type="KEGG" id="sre:PTSG_05650"/>
<dbReference type="InterPro" id="IPR024160">
    <property type="entry name" value="BIN3_SAM-bd_dom"/>
</dbReference>